<comment type="caution">
    <text evidence="2">The sequence shown here is derived from an EMBL/GenBank/DDBJ whole genome shotgun (WGS) entry which is preliminary data.</text>
</comment>
<name>A0A3A9J5N6_9PROT</name>
<evidence type="ECO:0000313" key="2">
    <source>
        <dbReference type="EMBL" id="RKK00991.1"/>
    </source>
</evidence>
<proteinExistence type="predicted"/>
<dbReference type="AlphaFoldDB" id="A0A3A9J5N6"/>
<protein>
    <submittedName>
        <fullName evidence="2">Uncharacterized protein</fullName>
    </submittedName>
</protein>
<dbReference type="InParanoid" id="A0A3A9J5N6"/>
<keyword evidence="4" id="KW-1185">Reference proteome</keyword>
<evidence type="ECO:0000256" key="1">
    <source>
        <dbReference type="SAM" id="MobiDB-lite"/>
    </source>
</evidence>
<evidence type="ECO:0000313" key="5">
    <source>
        <dbReference type="Proteomes" id="UP000278036"/>
    </source>
</evidence>
<dbReference type="EMBL" id="RFLX01000148">
    <property type="protein sequence ID" value="RMI13714.1"/>
    <property type="molecule type" value="Genomic_DNA"/>
</dbReference>
<feature type="region of interest" description="Disordered" evidence="1">
    <location>
        <begin position="55"/>
        <end position="81"/>
    </location>
</feature>
<dbReference type="Proteomes" id="UP000274097">
    <property type="component" value="Unassembled WGS sequence"/>
</dbReference>
<dbReference type="EMBL" id="RAQU01000386">
    <property type="protein sequence ID" value="RKK00991.1"/>
    <property type="molecule type" value="Genomic_DNA"/>
</dbReference>
<organism evidence="2 5">
    <name type="scientific">Teichococcus wenyumeiae</name>
    <dbReference type="NCBI Taxonomy" id="2478470"/>
    <lineage>
        <taxon>Bacteria</taxon>
        <taxon>Pseudomonadati</taxon>
        <taxon>Pseudomonadota</taxon>
        <taxon>Alphaproteobacteria</taxon>
        <taxon>Acetobacterales</taxon>
        <taxon>Roseomonadaceae</taxon>
        <taxon>Roseomonas</taxon>
    </lineage>
</organism>
<reference evidence="2 5" key="1">
    <citation type="submission" date="2018-09" db="EMBL/GenBank/DDBJ databases">
        <title>Roseomonas sp. nov., isolated from feces of Tibetan antelopes in the Qinghai-Tibet plateau, China.</title>
        <authorList>
            <person name="Tian Z."/>
        </authorList>
    </citation>
    <scope>NUCLEOTIDE SEQUENCE [LARGE SCALE GENOMIC DNA]</scope>
    <source>
        <strain evidence="3 4">Z23</strain>
        <strain evidence="2 5">Z24</strain>
    </source>
</reference>
<feature type="compositionally biased region" description="Basic and acidic residues" evidence="1">
    <location>
        <begin position="63"/>
        <end position="81"/>
    </location>
</feature>
<accession>A0A3A9J5N6</accession>
<evidence type="ECO:0000313" key="3">
    <source>
        <dbReference type="EMBL" id="RMI13714.1"/>
    </source>
</evidence>
<gene>
    <name evidence="2" type="ORF">D6Z83_27385</name>
    <name evidence="3" type="ORF">EBE87_28260</name>
</gene>
<evidence type="ECO:0000313" key="4">
    <source>
        <dbReference type="Proteomes" id="UP000274097"/>
    </source>
</evidence>
<dbReference type="Proteomes" id="UP000278036">
    <property type="component" value="Unassembled WGS sequence"/>
</dbReference>
<feature type="region of interest" description="Disordered" evidence="1">
    <location>
        <begin position="1"/>
        <end position="20"/>
    </location>
</feature>
<sequence length="81" mass="8978">MRDLGQEAGQTETDVDLQRHGPVVQAARHIQSRPLEGNDVTLAEDALRLCLPRITLDRSSASAEKREYPQQRRGEGGSDHS</sequence>